<evidence type="ECO:0000256" key="2">
    <source>
        <dbReference type="SAM" id="SignalP"/>
    </source>
</evidence>
<reference evidence="4" key="1">
    <citation type="submission" date="2020-05" db="EMBL/GenBank/DDBJ databases">
        <title>Phylogenomic resolution of chytrid fungi.</title>
        <authorList>
            <person name="Stajich J.E."/>
            <person name="Amses K."/>
            <person name="Simmons R."/>
            <person name="Seto K."/>
            <person name="Myers J."/>
            <person name="Bonds A."/>
            <person name="Quandt C.A."/>
            <person name="Barry K."/>
            <person name="Liu P."/>
            <person name="Grigoriev I."/>
            <person name="Longcore J.E."/>
            <person name="James T.Y."/>
        </authorList>
    </citation>
    <scope>NUCLEOTIDE SEQUENCE</scope>
    <source>
        <strain evidence="4">PLAUS21</strain>
    </source>
</reference>
<name>A0AAD5Y0J9_9FUNG</name>
<feature type="region of interest" description="Disordered" evidence="1">
    <location>
        <begin position="628"/>
        <end position="668"/>
    </location>
</feature>
<evidence type="ECO:0000259" key="3">
    <source>
        <dbReference type="Pfam" id="PF22974"/>
    </source>
</evidence>
<evidence type="ECO:0000256" key="1">
    <source>
        <dbReference type="SAM" id="MobiDB-lite"/>
    </source>
</evidence>
<feature type="signal peptide" evidence="2">
    <location>
        <begin position="1"/>
        <end position="15"/>
    </location>
</feature>
<organism evidence="4 5">
    <name type="scientific">Boothiomyces macroporosus</name>
    <dbReference type="NCBI Taxonomy" id="261099"/>
    <lineage>
        <taxon>Eukaryota</taxon>
        <taxon>Fungi</taxon>
        <taxon>Fungi incertae sedis</taxon>
        <taxon>Chytridiomycota</taxon>
        <taxon>Chytridiomycota incertae sedis</taxon>
        <taxon>Chytridiomycetes</taxon>
        <taxon>Rhizophydiales</taxon>
        <taxon>Terramycetaceae</taxon>
        <taxon>Boothiomyces</taxon>
    </lineage>
</organism>
<proteinExistence type="predicted"/>
<comment type="caution">
    <text evidence="4">The sequence shown here is derived from an EMBL/GenBank/DDBJ whole genome shotgun (WGS) entry which is preliminary data.</text>
</comment>
<keyword evidence="2" id="KW-0732">Signal</keyword>
<feature type="chain" id="PRO_5041948508" description="DUF7029 domain-containing protein" evidence="2">
    <location>
        <begin position="16"/>
        <end position="710"/>
    </location>
</feature>
<feature type="compositionally biased region" description="Polar residues" evidence="1">
    <location>
        <begin position="628"/>
        <end position="665"/>
    </location>
</feature>
<keyword evidence="5" id="KW-1185">Reference proteome</keyword>
<dbReference type="Pfam" id="PF22974">
    <property type="entry name" value="DUF7029"/>
    <property type="match status" value="1"/>
</dbReference>
<gene>
    <name evidence="4" type="ORF">HK103_002030</name>
</gene>
<feature type="region of interest" description="Disordered" evidence="1">
    <location>
        <begin position="502"/>
        <end position="553"/>
    </location>
</feature>
<evidence type="ECO:0000313" key="5">
    <source>
        <dbReference type="Proteomes" id="UP001210925"/>
    </source>
</evidence>
<accession>A0AAD5Y0J9</accession>
<dbReference type="EMBL" id="JADGKB010000164">
    <property type="protein sequence ID" value="KAJ3251853.1"/>
    <property type="molecule type" value="Genomic_DNA"/>
</dbReference>
<dbReference type="InterPro" id="IPR054293">
    <property type="entry name" value="DUF7029"/>
</dbReference>
<dbReference type="AlphaFoldDB" id="A0AAD5Y0J9"/>
<evidence type="ECO:0000313" key="4">
    <source>
        <dbReference type="EMBL" id="KAJ3251853.1"/>
    </source>
</evidence>
<feature type="domain" description="DUF7029" evidence="3">
    <location>
        <begin position="59"/>
        <end position="151"/>
    </location>
</feature>
<feature type="compositionally biased region" description="Low complexity" evidence="1">
    <location>
        <begin position="502"/>
        <end position="551"/>
    </location>
</feature>
<dbReference type="Proteomes" id="UP001210925">
    <property type="component" value="Unassembled WGS sequence"/>
</dbReference>
<protein>
    <recommendedName>
        <fullName evidence="3">DUF7029 domain-containing protein</fullName>
    </recommendedName>
</protein>
<sequence>MKFFKVVSLVMTVAAQSTNYLSTVPAARDSYHPLPQVQATYQLSKPDNSMIIAGMQITPSVPTVNLGNFPGIQISCQNDVIKLQFQDANSANQALSTWNAVSNLHFLINHEVQCHDLDETTAYQVGNLTLSGSQIAVNFTPAQLHDVIDEYQLNIAHVEQDANKRSTHSKNLPIAINFANGQAVNPNINIFSNDAVALSCLNCFVDGNVNFQLTASGTRLSLKDYKFDISGNMFATMDLDAKVLAADNHFLKQVNLFTKSLDPIAVKGLFNFGPAIALDAGVSYSVTEDIDFIYGFEFNYDFDFTAVAHQKPTFTQTPKFKQHPLQISKDIQVSVSAHLIPSIQMNLEVLKVFTLDASLPVDTSLGLEFDTGKFNTCPTGNFGVALISQTDLSFNVHGQSIIKVFKPFDENFDIFNTGKLTLATFCQKPKTPLATTTVNKIGIKTTTTTIPPVATTVATATQKAAVTTTTADIAKSQGTSTLQATLSVKTFIATTSQQSTQAVTTTQITQPTTTQTTQATTTQTTQATTTQTTQATTTQATTTQANTTQTTDGSNYYPKFATTTSIQITIPASSVVPTTTDMPKAQNSYPYDYTTTETVAKVTTTPAAAIDIPKVTASTTVGITPTQAAQYAPPNNQNDLSKNKIYDNSSDQPKSNANNYIGYQTNNANNAPAAQQDLAKQNQNDIAPQNILSSALSASLSLSFLFVLFI</sequence>